<organism evidence="2 3">
    <name type="scientific">Lederbergia graminis</name>
    <dbReference type="NCBI Taxonomy" id="735518"/>
    <lineage>
        <taxon>Bacteria</taxon>
        <taxon>Bacillati</taxon>
        <taxon>Bacillota</taxon>
        <taxon>Bacilli</taxon>
        <taxon>Bacillales</taxon>
        <taxon>Bacillaceae</taxon>
        <taxon>Lederbergia</taxon>
    </lineage>
</organism>
<dbReference type="Gene3D" id="3.40.190.10">
    <property type="entry name" value="Periplasmic binding protein-like II"/>
    <property type="match status" value="2"/>
</dbReference>
<comment type="caution">
    <text evidence="2">The sequence shown here is derived from an EMBL/GenBank/DDBJ whole genome shotgun (WGS) entry which is preliminary data.</text>
</comment>
<dbReference type="PROSITE" id="PS51257">
    <property type="entry name" value="PROKAR_LIPOPROTEIN"/>
    <property type="match status" value="1"/>
</dbReference>
<evidence type="ECO:0000313" key="3">
    <source>
        <dbReference type="Proteomes" id="UP001596147"/>
    </source>
</evidence>
<gene>
    <name evidence="2" type="ORF">ACFPM4_16700</name>
</gene>
<dbReference type="InterPro" id="IPR050490">
    <property type="entry name" value="Bact_solute-bd_prot1"/>
</dbReference>
<reference evidence="3" key="1">
    <citation type="journal article" date="2019" name="Int. J. Syst. Evol. Microbiol.">
        <title>The Global Catalogue of Microorganisms (GCM) 10K type strain sequencing project: providing services to taxonomists for standard genome sequencing and annotation.</title>
        <authorList>
            <consortium name="The Broad Institute Genomics Platform"/>
            <consortium name="The Broad Institute Genome Sequencing Center for Infectious Disease"/>
            <person name="Wu L."/>
            <person name="Ma J."/>
        </authorList>
    </citation>
    <scope>NUCLEOTIDE SEQUENCE [LARGE SCALE GENOMIC DNA]</scope>
    <source>
        <strain evidence="3">CGMCC 1.12237</strain>
    </source>
</reference>
<name>A0ABW0LM37_9BACI</name>
<dbReference type="Proteomes" id="UP001596147">
    <property type="component" value="Unassembled WGS sequence"/>
</dbReference>
<proteinExistence type="predicted"/>
<protein>
    <submittedName>
        <fullName evidence="2">ABC transporter substrate-binding protein</fullName>
    </submittedName>
</protein>
<dbReference type="SUPFAM" id="SSF53850">
    <property type="entry name" value="Periplasmic binding protein-like II"/>
    <property type="match status" value="1"/>
</dbReference>
<accession>A0ABW0LM37</accession>
<sequence>MKRKKHFIILIATLLFVSTILAACGDGPGGKNNPDMEGKTVINFWTPAWDEASEDWWNKWIDKYNKEQEDVYVKIEIIPGDAWDQRITAAQAAGTSPDITTMNYNKIVFSADQGKIVALDDYVDAAIFDDLYDNVRDFISVDGKHYAYPMLVEPSSLLFYNKEMFEKAGLDPNKPPKTWDELIEYGKKLKDGRISGLTAAGNTSELGWTHWGLQAMVGASPISDDWSEATINNEKYESLLNLWGTLYKEGIFPKQMPGPYTDIQPFAEGRTAMAINGSWAISQLRNDYPEILDNIGVAVLPTPDGNQDVPTASLGGWTLTIDGNSDHKEEAADFIQYMLAGDEEIMIDFFKNTTKFSKFAVRKSVDEVLAEDPEAKDDPWRKMIAEEVVPYAVAEPIYAWEISLAYANAMERVYLQGADVKKSLEQAEKEINDYIKTNDYAGTNPKQN</sequence>
<evidence type="ECO:0000313" key="2">
    <source>
        <dbReference type="EMBL" id="MFC5466361.1"/>
    </source>
</evidence>
<dbReference type="CDD" id="cd14748">
    <property type="entry name" value="PBP2_UgpB"/>
    <property type="match status" value="1"/>
</dbReference>
<dbReference type="EMBL" id="JBHSMC010000025">
    <property type="protein sequence ID" value="MFC5466361.1"/>
    <property type="molecule type" value="Genomic_DNA"/>
</dbReference>
<feature type="signal peptide" evidence="1">
    <location>
        <begin position="1"/>
        <end position="22"/>
    </location>
</feature>
<dbReference type="InterPro" id="IPR006059">
    <property type="entry name" value="SBP"/>
</dbReference>
<dbReference type="Pfam" id="PF01547">
    <property type="entry name" value="SBP_bac_1"/>
    <property type="match status" value="1"/>
</dbReference>
<keyword evidence="3" id="KW-1185">Reference proteome</keyword>
<dbReference type="RefSeq" id="WP_382354281.1">
    <property type="nucleotide sequence ID" value="NZ_JBHSMC010000025.1"/>
</dbReference>
<keyword evidence="1" id="KW-0732">Signal</keyword>
<dbReference type="PANTHER" id="PTHR43649">
    <property type="entry name" value="ARABINOSE-BINDING PROTEIN-RELATED"/>
    <property type="match status" value="1"/>
</dbReference>
<feature type="chain" id="PRO_5045771122" evidence="1">
    <location>
        <begin position="23"/>
        <end position="448"/>
    </location>
</feature>
<dbReference type="PANTHER" id="PTHR43649:SF12">
    <property type="entry name" value="DIACETYLCHITOBIOSE BINDING PROTEIN DASA"/>
    <property type="match status" value="1"/>
</dbReference>
<evidence type="ECO:0000256" key="1">
    <source>
        <dbReference type="SAM" id="SignalP"/>
    </source>
</evidence>